<accession>A0ACC2TR32</accession>
<comment type="caution">
    <text evidence="1">The sequence shown here is derived from an EMBL/GenBank/DDBJ whole genome shotgun (WGS) entry which is preliminary data.</text>
</comment>
<name>A0ACC2TR32_9FUNG</name>
<dbReference type="EMBL" id="QTSX02002224">
    <property type="protein sequence ID" value="KAJ9077062.1"/>
    <property type="molecule type" value="Genomic_DNA"/>
</dbReference>
<sequence>MALQEKVIPGTPLGHMQDYIPGPGTYIHNDYVYASLLGFKTITKPEIENKENLKGGFIKELPTMSVLDLKTSNVIPEVGSIVTAQVLRIFPKLAGLKIVMVGTNPCTDDFSGIIRVQDVRATEKDSVQIFQSFRPGDIVKAEVISLGDSKSYYLSTAKNELGVINAQSPAGETMIPISWKEMQCPKTHVIESRKCAKPF</sequence>
<keyword evidence="2" id="KW-1185">Reference proteome</keyword>
<protein>
    <submittedName>
        <fullName evidence="1">Uncharacterized protein</fullName>
    </submittedName>
</protein>
<organism evidence="1 2">
    <name type="scientific">Entomophthora muscae</name>
    <dbReference type="NCBI Taxonomy" id="34485"/>
    <lineage>
        <taxon>Eukaryota</taxon>
        <taxon>Fungi</taxon>
        <taxon>Fungi incertae sedis</taxon>
        <taxon>Zoopagomycota</taxon>
        <taxon>Entomophthoromycotina</taxon>
        <taxon>Entomophthoromycetes</taxon>
        <taxon>Entomophthorales</taxon>
        <taxon>Entomophthoraceae</taxon>
        <taxon>Entomophthora</taxon>
    </lineage>
</organism>
<gene>
    <name evidence="1" type="ORF">DSO57_1020322</name>
</gene>
<proteinExistence type="predicted"/>
<evidence type="ECO:0000313" key="1">
    <source>
        <dbReference type="EMBL" id="KAJ9077062.1"/>
    </source>
</evidence>
<dbReference type="Proteomes" id="UP001165960">
    <property type="component" value="Unassembled WGS sequence"/>
</dbReference>
<evidence type="ECO:0000313" key="2">
    <source>
        <dbReference type="Proteomes" id="UP001165960"/>
    </source>
</evidence>
<reference evidence="1" key="1">
    <citation type="submission" date="2022-04" db="EMBL/GenBank/DDBJ databases">
        <title>Genome of the entomopathogenic fungus Entomophthora muscae.</title>
        <authorList>
            <person name="Elya C."/>
            <person name="Lovett B.R."/>
            <person name="Lee E."/>
            <person name="Macias A.M."/>
            <person name="Hajek A.E."/>
            <person name="De Bivort B.L."/>
            <person name="Kasson M.T."/>
            <person name="De Fine Licht H.H."/>
            <person name="Stajich J.E."/>
        </authorList>
    </citation>
    <scope>NUCLEOTIDE SEQUENCE</scope>
    <source>
        <strain evidence="1">Berkeley</strain>
    </source>
</reference>